<evidence type="ECO:0000256" key="6">
    <source>
        <dbReference type="ARBA" id="ARBA00023163"/>
    </source>
</evidence>
<dbReference type="CDD" id="cd16320">
    <property type="entry name" value="MraZ_N"/>
    <property type="match status" value="1"/>
</dbReference>
<gene>
    <name evidence="7" type="primary">mraZ</name>
    <name evidence="9" type="ORF">SAMN04488010_3588</name>
</gene>
<dbReference type="Pfam" id="PF02381">
    <property type="entry name" value="MraZ"/>
    <property type="match status" value="2"/>
</dbReference>
<keyword evidence="10" id="KW-1185">Reference proteome</keyword>
<dbReference type="GO" id="GO:0003700">
    <property type="term" value="F:DNA-binding transcription factor activity"/>
    <property type="evidence" value="ECO:0007669"/>
    <property type="project" value="UniProtKB-UniRule"/>
</dbReference>
<evidence type="ECO:0000256" key="5">
    <source>
        <dbReference type="ARBA" id="ARBA00023125"/>
    </source>
</evidence>
<dbReference type="SUPFAM" id="SSF89447">
    <property type="entry name" value="AbrB/MazE/MraZ-like"/>
    <property type="match status" value="1"/>
</dbReference>
<evidence type="ECO:0000313" key="10">
    <source>
        <dbReference type="Proteomes" id="UP000199462"/>
    </source>
</evidence>
<organism evidence="9 10">
    <name type="scientific">Maribacter stanieri</name>
    <dbReference type="NCBI Taxonomy" id="440514"/>
    <lineage>
        <taxon>Bacteria</taxon>
        <taxon>Pseudomonadati</taxon>
        <taxon>Bacteroidota</taxon>
        <taxon>Flavobacteriia</taxon>
        <taxon>Flavobacteriales</taxon>
        <taxon>Flavobacteriaceae</taxon>
        <taxon>Maribacter</taxon>
    </lineage>
</organism>
<dbReference type="InterPro" id="IPR037914">
    <property type="entry name" value="SpoVT-AbrB_sf"/>
</dbReference>
<dbReference type="GO" id="GO:0009295">
    <property type="term" value="C:nucleoid"/>
    <property type="evidence" value="ECO:0007669"/>
    <property type="project" value="UniProtKB-SubCell"/>
</dbReference>
<evidence type="ECO:0000256" key="2">
    <source>
        <dbReference type="ARBA" id="ARBA00022490"/>
    </source>
</evidence>
<dbReference type="PANTHER" id="PTHR34701">
    <property type="entry name" value="TRANSCRIPTIONAL REGULATOR MRAZ"/>
    <property type="match status" value="1"/>
</dbReference>
<dbReference type="GO" id="GO:2000143">
    <property type="term" value="P:negative regulation of DNA-templated transcription initiation"/>
    <property type="evidence" value="ECO:0007669"/>
    <property type="project" value="TreeGrafter"/>
</dbReference>
<dbReference type="InterPro" id="IPR038619">
    <property type="entry name" value="MraZ_sf"/>
</dbReference>
<comment type="similarity">
    <text evidence="7">Belongs to the MraZ family.</text>
</comment>
<accession>A0A1I6KDD7</accession>
<dbReference type="PROSITE" id="PS51740">
    <property type="entry name" value="SPOVT_ABRB"/>
    <property type="match status" value="2"/>
</dbReference>
<keyword evidence="5 7" id="KW-0238">DNA-binding</keyword>
<dbReference type="Proteomes" id="UP000199462">
    <property type="component" value="Unassembled WGS sequence"/>
</dbReference>
<dbReference type="STRING" id="440514.SAMN04488010_3588"/>
<evidence type="ECO:0000259" key="8">
    <source>
        <dbReference type="PROSITE" id="PS51740"/>
    </source>
</evidence>
<dbReference type="InterPro" id="IPR035644">
    <property type="entry name" value="MraZ_C"/>
</dbReference>
<dbReference type="GO" id="GO:0000976">
    <property type="term" value="F:transcription cis-regulatory region binding"/>
    <property type="evidence" value="ECO:0007669"/>
    <property type="project" value="TreeGrafter"/>
</dbReference>
<reference evidence="10" key="1">
    <citation type="submission" date="2016-10" db="EMBL/GenBank/DDBJ databases">
        <authorList>
            <person name="Varghese N."/>
            <person name="Submissions S."/>
        </authorList>
    </citation>
    <scope>NUCLEOTIDE SEQUENCE [LARGE SCALE GENOMIC DNA]</scope>
    <source>
        <strain evidence="10">DSM 19891</strain>
    </source>
</reference>
<feature type="domain" description="SpoVT-AbrB" evidence="8">
    <location>
        <begin position="121"/>
        <end position="164"/>
    </location>
</feature>
<evidence type="ECO:0000256" key="1">
    <source>
        <dbReference type="ARBA" id="ARBA00013860"/>
    </source>
</evidence>
<dbReference type="AlphaFoldDB" id="A0A1I6KDD7"/>
<comment type="subunit">
    <text evidence="7">Forms oligomers.</text>
</comment>
<evidence type="ECO:0000256" key="7">
    <source>
        <dbReference type="HAMAP-Rule" id="MF_01008"/>
    </source>
</evidence>
<keyword evidence="6 7" id="KW-0804">Transcription</keyword>
<feature type="domain" description="SpoVT-AbrB" evidence="8">
    <location>
        <begin position="45"/>
        <end position="92"/>
    </location>
</feature>
<sequence length="194" mass="22335">MQKRAQKWGNLLTKWFLVVKCGNNIYIFELYKLNTSNLDIYFFGTFNCKADAKGRIMLPVALRNQVAPILKDGFFIKKSYLSECLELYPAYEWHRVMAELNEKSRFDEENLQFIRMYTAGLRQVEVDATGRLLIPKDIISLAGISKEVVIAPIGKRLEIWDKKAYDESISATKEEKVKLAKRVMLGEKPSGDVS</sequence>
<keyword evidence="2 7" id="KW-0963">Cytoplasm</keyword>
<dbReference type="RefSeq" id="WP_316930016.1">
    <property type="nucleotide sequence ID" value="NZ_CANMGB010000005.1"/>
</dbReference>
<keyword evidence="4 7" id="KW-0805">Transcription regulation</keyword>
<dbReference type="HAMAP" id="MF_01008">
    <property type="entry name" value="MraZ"/>
    <property type="match status" value="1"/>
</dbReference>
<keyword evidence="3" id="KW-0677">Repeat</keyword>
<dbReference type="Gene3D" id="3.40.1550.20">
    <property type="entry name" value="Transcriptional regulator MraZ domain"/>
    <property type="match status" value="1"/>
</dbReference>
<evidence type="ECO:0000256" key="3">
    <source>
        <dbReference type="ARBA" id="ARBA00022737"/>
    </source>
</evidence>
<protein>
    <recommendedName>
        <fullName evidence="1 7">Transcriptional regulator MraZ</fullName>
    </recommendedName>
</protein>
<evidence type="ECO:0000256" key="4">
    <source>
        <dbReference type="ARBA" id="ARBA00023015"/>
    </source>
</evidence>
<name>A0A1I6KDD7_9FLAO</name>
<proteinExistence type="inferred from homology"/>
<dbReference type="GO" id="GO:0005737">
    <property type="term" value="C:cytoplasm"/>
    <property type="evidence" value="ECO:0007669"/>
    <property type="project" value="UniProtKB-UniRule"/>
</dbReference>
<evidence type="ECO:0000313" key="9">
    <source>
        <dbReference type="EMBL" id="SFR89221.1"/>
    </source>
</evidence>
<comment type="subcellular location">
    <subcellularLocation>
        <location evidence="7">Cytoplasm</location>
        <location evidence="7">Nucleoid</location>
    </subcellularLocation>
</comment>
<dbReference type="InterPro" id="IPR007159">
    <property type="entry name" value="SpoVT-AbrB_dom"/>
</dbReference>
<dbReference type="PANTHER" id="PTHR34701:SF1">
    <property type="entry name" value="TRANSCRIPTIONAL REGULATOR MRAZ"/>
    <property type="match status" value="1"/>
</dbReference>
<dbReference type="InterPro" id="IPR020603">
    <property type="entry name" value="MraZ_dom"/>
</dbReference>
<dbReference type="EMBL" id="FOYX01000004">
    <property type="protein sequence ID" value="SFR89221.1"/>
    <property type="molecule type" value="Genomic_DNA"/>
</dbReference>
<dbReference type="InterPro" id="IPR035642">
    <property type="entry name" value="MraZ_N"/>
</dbReference>
<dbReference type="CDD" id="cd16321">
    <property type="entry name" value="MraZ_C"/>
    <property type="match status" value="1"/>
</dbReference>
<dbReference type="InterPro" id="IPR003444">
    <property type="entry name" value="MraZ"/>
</dbReference>